<reference evidence="3" key="1">
    <citation type="submission" date="2025-05" db="UniProtKB">
        <authorList>
            <consortium name="RefSeq"/>
        </authorList>
    </citation>
    <scope>NUCLEOTIDE SEQUENCE [LARGE SCALE GENOMIC DNA]</scope>
    <source>
        <strain evidence="3">14028-0561.14</strain>
    </source>
</reference>
<dbReference type="PANTHER" id="PTHR13650:SF0">
    <property type="entry name" value="SPATACSIN"/>
    <property type="match status" value="1"/>
</dbReference>
<dbReference type="GO" id="GO:0030424">
    <property type="term" value="C:axon"/>
    <property type="evidence" value="ECO:0007669"/>
    <property type="project" value="TreeGrafter"/>
</dbReference>
<dbReference type="InterPro" id="IPR028103">
    <property type="entry name" value="Spatacsin"/>
</dbReference>
<evidence type="ECO:0000256" key="1">
    <source>
        <dbReference type="SAM" id="MobiDB-lite"/>
    </source>
</evidence>
<name>A0A6P4I9A9_DROKI</name>
<proteinExistence type="predicted"/>
<dbReference type="GeneID" id="108076420"/>
<feature type="compositionally biased region" description="Polar residues" evidence="1">
    <location>
        <begin position="681"/>
        <end position="707"/>
    </location>
</feature>
<dbReference type="GO" id="GO:0045202">
    <property type="term" value="C:synapse"/>
    <property type="evidence" value="ECO:0007669"/>
    <property type="project" value="TreeGrafter"/>
</dbReference>
<dbReference type="InterPro" id="IPR028107">
    <property type="entry name" value="Spatacsin_C_dom"/>
</dbReference>
<sequence length="1822" mass="208434">MHSAQAQAQVRDKIFKSWSGISEVTIIKEVATKGEHIALCMEFWAKKRKIPTSEYCHIFYDVVQAYVQRLLSERLVCKAEDVIRNVDRDVKCFFFQFACECQDEELSEFVLDHLRNREPLMYEQEEPVLAYHWSLVQQLRECDSLLAKHRVQLPRVNIEALMTLPEEALQLLLVELYFANGNESLLGSLSKEMVWQHLVDSNQLEKLQRWCRFQETAVDAQEALSPLEQGFAAWKIDATMYEYALEQLQQPSEVLRNFFARAGYFFRDESNDIPAQLRRLCTMQCLDKHADLLSRQPLAKYLLDRGLHSLLLMDCVPVASLEQLAGSETHQEALLNLIVDLKTNSLAENEGFELISKSVQTYLEKTHDLADSFQGHPLLTFYDFLGQEPSVRSLEGFLTSTSLGRVPYLKSLTTRFDHGPTSGSSGLPTAHDLFLKFKHINLPLLGAAGHGELVSFSNPRLCQRYARKSQLNYTHYLKQQRSAYAVYYLITEQLQLYGQITKTQLFHACETVTQMALQYAGDEELVTHCVACCEMLGFDTQPLRSFLLLQKKMPKRREGGGGSYSDLLAEWDRDLVQQLEANPKEFPLELYQALMRLAVRDTPGRLPVALLEYYASKNDWWHLLLLFQYFDLPLSELKKLLPHFKSSPLGVHLLRALSYESIGDRQHKRNFQRPARRSGEAQPQTNSSQETMTNSSHSSNQDTSMQQLQRNTDQSLCTLLTHTARQDLFAIILCSTNNLPDEAITTMAQFLDMMLGSAPPHCSSINLLRHCIRQEQPVLAVLAATLSEQNREWCWLVWLAVASNQWNHLLQEATTFKAREENRLEWVWSIIRGAVAGGQVNALLHSLEIFQPDCKFTHLCRFLQLTAQQEDFSDATIVELRQFFCSWSQDAVTLPLCGSLPRKQAMQRSIGLLIIQLQSNFDCILQQQRFLDCICRSDVGDICDLLDFCLLHKVFGVAATWLRELDINLEQLVKRDSSEYRRLVDALTEARAYEEALQLATLLQLPLSDIVYGKWLAELEGGVLRPHQEYEREIQQHALPPAILVNFLLQAASSAGQVGLRRYELLQSALGVIKQHHLFPNESFDRDQIEYDMVLCYLQLPEDQLAQLTIYHSEYYEQIMLQERCVLYKSFSELKELAGIDDLSISGKTPLTSDMETRLDALLNTLLDKGDIVEALRLQELFEFRPNDLRFIVFAMALAEGMTSISNLSSKERQLLGEIEKSAFPKFNRITLNQNVMTRWGSDLSDTCSDSVALEFEEIPSKEKQQTLDTLLGIGSKLKYGVELGRRIVLAYRAAMYLDKEYLDVLRTKDAGVLLKSAAGEDCLQRLLVVSDIQISTRMTPKEIAESLALELTTCIVRPRFYIFNAKDQPRNALRNSDLWGHSIDRDFHLFLELAPNTTILGNCLLEYCDALKAYRRYQNGQMFEETEAFERLSGIITQYGLPTPPPSGTMTGIPQVLSHKKQNQIYVELLIKAHLCFVHECSMEGIVSVLQKAKALNGQLAKAKSWSLIVRMLIGIARYREMFYCFDALIDNEQFESLLGQFDEDQKSGLRQAILSYIKEYQPQNGKELLRLAALHFLMYKELAEMWTEEAQDIVNKIQSMAEQSNKLRCSAQVQTLLQQALENYTHATENYLLDNKLLLAQQSVSRAELMAMQLDLCNKALEKRHNNNANLLCVSVIGVRTREQFRELVNTHLSVPQTLILSRAYNYDVNWSEALLSQFVLLQVSNYLQEYLCHQRINDDVIEQAVKGYLLHAQSNATNAKQEESLAQLVELIKSVILKYKLASILGLKPIVMSLINDSPVHYLRDTNFGRSEFHTSGDT</sequence>
<evidence type="ECO:0000313" key="4">
    <source>
        <dbReference type="RefSeq" id="XP_017024750.1"/>
    </source>
</evidence>
<dbReference type="GO" id="GO:0007409">
    <property type="term" value="P:axonogenesis"/>
    <property type="evidence" value="ECO:0007669"/>
    <property type="project" value="TreeGrafter"/>
</dbReference>
<dbReference type="GO" id="GO:0005737">
    <property type="term" value="C:cytoplasm"/>
    <property type="evidence" value="ECO:0007669"/>
    <property type="project" value="TreeGrafter"/>
</dbReference>
<feature type="compositionally biased region" description="Basic residues" evidence="1">
    <location>
        <begin position="666"/>
        <end position="676"/>
    </location>
</feature>
<feature type="region of interest" description="Disordered" evidence="1">
    <location>
        <begin position="665"/>
        <end position="707"/>
    </location>
</feature>
<dbReference type="GO" id="GO:0007268">
    <property type="term" value="P:chemical synaptic transmission"/>
    <property type="evidence" value="ECO:0007669"/>
    <property type="project" value="TreeGrafter"/>
</dbReference>
<keyword evidence="3" id="KW-1185">Reference proteome</keyword>
<dbReference type="RefSeq" id="XP_017024750.1">
    <property type="nucleotide sequence ID" value="XM_017169261.3"/>
</dbReference>
<gene>
    <name evidence="4" type="primary">LOC108076420</name>
</gene>
<dbReference type="OMA" id="MECVPVA"/>
<organism evidence="3 4">
    <name type="scientific">Drosophila kikkawai</name>
    <name type="common">Fruit fly</name>
    <dbReference type="NCBI Taxonomy" id="30033"/>
    <lineage>
        <taxon>Eukaryota</taxon>
        <taxon>Metazoa</taxon>
        <taxon>Ecdysozoa</taxon>
        <taxon>Arthropoda</taxon>
        <taxon>Hexapoda</taxon>
        <taxon>Insecta</taxon>
        <taxon>Pterygota</taxon>
        <taxon>Neoptera</taxon>
        <taxon>Endopterygota</taxon>
        <taxon>Diptera</taxon>
        <taxon>Brachycera</taxon>
        <taxon>Muscomorpha</taxon>
        <taxon>Ephydroidea</taxon>
        <taxon>Drosophilidae</taxon>
        <taxon>Drosophila</taxon>
        <taxon>Sophophora</taxon>
    </lineage>
</organism>
<accession>A0A6P4I9A9</accession>
<dbReference type="GO" id="GO:0048489">
    <property type="term" value="P:synaptic vesicle transport"/>
    <property type="evidence" value="ECO:0007669"/>
    <property type="project" value="TreeGrafter"/>
</dbReference>
<dbReference type="Proteomes" id="UP001652661">
    <property type="component" value="Chromosome 2R"/>
</dbReference>
<dbReference type="GO" id="GO:0030425">
    <property type="term" value="C:dendrite"/>
    <property type="evidence" value="ECO:0007669"/>
    <property type="project" value="TreeGrafter"/>
</dbReference>
<feature type="domain" description="Spatacsin C-terminal" evidence="2">
    <location>
        <begin position="1401"/>
        <end position="1752"/>
    </location>
</feature>
<protein>
    <submittedName>
        <fullName evidence="4">Spatacsin</fullName>
    </submittedName>
</protein>
<dbReference type="Pfam" id="PF14649">
    <property type="entry name" value="Spatacsin_C"/>
    <property type="match status" value="1"/>
</dbReference>
<evidence type="ECO:0000259" key="2">
    <source>
        <dbReference type="Pfam" id="PF14649"/>
    </source>
</evidence>
<dbReference type="PANTHER" id="PTHR13650">
    <property type="entry name" value="SPATACSIN"/>
    <property type="match status" value="1"/>
</dbReference>
<evidence type="ECO:0000313" key="3">
    <source>
        <dbReference type="Proteomes" id="UP001652661"/>
    </source>
</evidence>
<dbReference type="OrthoDB" id="2018754at2759"/>
<reference evidence="4" key="2">
    <citation type="submission" date="2025-08" db="UniProtKB">
        <authorList>
            <consortium name="RefSeq"/>
        </authorList>
    </citation>
    <scope>IDENTIFICATION</scope>
    <source>
        <strain evidence="4">14028-0561.14</strain>
        <tissue evidence="4">Whole fly</tissue>
    </source>
</reference>
<dbReference type="GO" id="GO:0008088">
    <property type="term" value="P:axo-dendritic transport"/>
    <property type="evidence" value="ECO:0007669"/>
    <property type="project" value="TreeGrafter"/>
</dbReference>